<organism evidence="1 2">
    <name type="scientific">Blastomonas natatoria</name>
    <dbReference type="NCBI Taxonomy" id="34015"/>
    <lineage>
        <taxon>Bacteria</taxon>
        <taxon>Pseudomonadati</taxon>
        <taxon>Pseudomonadota</taxon>
        <taxon>Alphaproteobacteria</taxon>
        <taxon>Sphingomonadales</taxon>
        <taxon>Sphingomonadaceae</taxon>
        <taxon>Blastomonas</taxon>
    </lineage>
</organism>
<proteinExistence type="predicted"/>
<evidence type="ECO:0000313" key="2">
    <source>
        <dbReference type="Proteomes" id="UP000248014"/>
    </source>
</evidence>
<dbReference type="Proteomes" id="UP000248014">
    <property type="component" value="Unassembled WGS sequence"/>
</dbReference>
<dbReference type="OrthoDB" id="9802365at2"/>
<dbReference type="RefSeq" id="WP_110298678.1">
    <property type="nucleotide sequence ID" value="NZ_QJJM01000006.1"/>
</dbReference>
<gene>
    <name evidence="1" type="ORF">C7451_106165</name>
</gene>
<reference evidence="1 2" key="1">
    <citation type="submission" date="2018-05" db="EMBL/GenBank/DDBJ databases">
        <title>Genomic Encyclopedia of Type Strains, Phase IV (KMG-IV): sequencing the most valuable type-strain genomes for metagenomic binning, comparative biology and taxonomic classification.</title>
        <authorList>
            <person name="Goeker M."/>
        </authorList>
    </citation>
    <scope>NUCLEOTIDE SEQUENCE [LARGE SCALE GENOMIC DNA]</scope>
    <source>
        <strain evidence="1 2">DSM 3183</strain>
    </source>
</reference>
<name>A0A2V3V4Y0_9SPHN</name>
<evidence type="ECO:0000313" key="1">
    <source>
        <dbReference type="EMBL" id="PXW76001.1"/>
    </source>
</evidence>
<keyword evidence="2" id="KW-1185">Reference proteome</keyword>
<comment type="caution">
    <text evidence="1">The sequence shown here is derived from an EMBL/GenBank/DDBJ whole genome shotgun (WGS) entry which is preliminary data.</text>
</comment>
<sequence length="129" mass="14313">MSWKPETFKVAMPYGPADVPGYTYRGLGLHLIMQQSPKGRRPAMWSLSHLGSGHRIAIINGNVATAFPIASEIAEAGDWEFDSLHGWKDRFPDAKEKVDEILARSKIGKRGSGIGYSEETAQQIAQSRW</sequence>
<accession>A0A2V3V4Y0</accession>
<protein>
    <submittedName>
        <fullName evidence="1">Uncharacterized protein</fullName>
    </submittedName>
</protein>
<dbReference type="EMBL" id="QJJM01000006">
    <property type="protein sequence ID" value="PXW76001.1"/>
    <property type="molecule type" value="Genomic_DNA"/>
</dbReference>
<dbReference type="AlphaFoldDB" id="A0A2V3V4Y0"/>